<accession>A0A0F9IM59</accession>
<protein>
    <submittedName>
        <fullName evidence="1">Uncharacterized protein</fullName>
    </submittedName>
</protein>
<reference evidence="1" key="1">
    <citation type="journal article" date="2015" name="Nature">
        <title>Complex archaea that bridge the gap between prokaryotes and eukaryotes.</title>
        <authorList>
            <person name="Spang A."/>
            <person name="Saw J.H."/>
            <person name="Jorgensen S.L."/>
            <person name="Zaremba-Niedzwiedzka K."/>
            <person name="Martijn J."/>
            <person name="Lind A.E."/>
            <person name="van Eijk R."/>
            <person name="Schleper C."/>
            <person name="Guy L."/>
            <person name="Ettema T.J."/>
        </authorList>
    </citation>
    <scope>NUCLEOTIDE SEQUENCE</scope>
</reference>
<gene>
    <name evidence="1" type="ORF">LCGC14_1860450</name>
</gene>
<proteinExistence type="predicted"/>
<sequence>MKYDEVYCRKILKKNGWKVNLLKGHQLPKDWVSLAINLAILEKLDDGYAGES</sequence>
<comment type="caution">
    <text evidence="1">The sequence shown here is derived from an EMBL/GenBank/DDBJ whole genome shotgun (WGS) entry which is preliminary data.</text>
</comment>
<dbReference type="AlphaFoldDB" id="A0A0F9IM59"/>
<organism evidence="1">
    <name type="scientific">marine sediment metagenome</name>
    <dbReference type="NCBI Taxonomy" id="412755"/>
    <lineage>
        <taxon>unclassified sequences</taxon>
        <taxon>metagenomes</taxon>
        <taxon>ecological metagenomes</taxon>
    </lineage>
</organism>
<dbReference type="EMBL" id="LAZR01018820">
    <property type="protein sequence ID" value="KKL94855.1"/>
    <property type="molecule type" value="Genomic_DNA"/>
</dbReference>
<name>A0A0F9IM59_9ZZZZ</name>
<evidence type="ECO:0000313" key="1">
    <source>
        <dbReference type="EMBL" id="KKL94855.1"/>
    </source>
</evidence>